<dbReference type="Pfam" id="PF13589">
    <property type="entry name" value="HATPase_c_3"/>
    <property type="match status" value="1"/>
</dbReference>
<name>A0A7L6N5A6_9MOLU</name>
<dbReference type="InterPro" id="IPR036890">
    <property type="entry name" value="HATPase_C_sf"/>
</dbReference>
<dbReference type="GO" id="GO:0004519">
    <property type="term" value="F:endonuclease activity"/>
    <property type="evidence" value="ECO:0007669"/>
    <property type="project" value="UniProtKB-KW"/>
</dbReference>
<feature type="domain" description="DNA mismatch repair protein S5" evidence="6">
    <location>
        <begin position="207"/>
        <end position="325"/>
    </location>
</feature>
<feature type="domain" description="MutL C-terminal dimerisation" evidence="5">
    <location>
        <begin position="378"/>
        <end position="519"/>
    </location>
</feature>
<dbReference type="Gene3D" id="3.30.230.10">
    <property type="match status" value="1"/>
</dbReference>
<dbReference type="InterPro" id="IPR013507">
    <property type="entry name" value="DNA_mismatch_S5_2-like"/>
</dbReference>
<dbReference type="Pfam" id="PF01119">
    <property type="entry name" value="DNA_mis_repair"/>
    <property type="match status" value="1"/>
</dbReference>
<dbReference type="GO" id="GO:0006298">
    <property type="term" value="P:mismatch repair"/>
    <property type="evidence" value="ECO:0007669"/>
    <property type="project" value="UniProtKB-UniRule"/>
</dbReference>
<evidence type="ECO:0000256" key="3">
    <source>
        <dbReference type="ARBA" id="ARBA00023204"/>
    </source>
</evidence>
<dbReference type="Pfam" id="PF08676">
    <property type="entry name" value="MutL_C"/>
    <property type="match status" value="1"/>
</dbReference>
<organism evidence="7 8">
    <name type="scientific">Hujiaoplasma nucleasis</name>
    <dbReference type="NCBI Taxonomy" id="2725268"/>
    <lineage>
        <taxon>Bacteria</taxon>
        <taxon>Bacillati</taxon>
        <taxon>Mycoplasmatota</taxon>
        <taxon>Mollicutes</taxon>
        <taxon>Candidatus Izemoplasmatales</taxon>
        <taxon>Hujiaoplasmataceae</taxon>
        <taxon>Hujiaoplasma</taxon>
    </lineage>
</organism>
<dbReference type="GO" id="GO:0032300">
    <property type="term" value="C:mismatch repair complex"/>
    <property type="evidence" value="ECO:0007669"/>
    <property type="project" value="InterPro"/>
</dbReference>
<accession>A0A7L6N5A6</accession>
<dbReference type="Proteomes" id="UP000512167">
    <property type="component" value="Chromosome"/>
</dbReference>
<evidence type="ECO:0000256" key="1">
    <source>
        <dbReference type="ARBA" id="ARBA00006082"/>
    </source>
</evidence>
<reference evidence="7 8" key="1">
    <citation type="submission" date="2020-04" db="EMBL/GenBank/DDBJ databases">
        <authorList>
            <person name="Zheng R.K."/>
            <person name="Sun C.M."/>
        </authorList>
    </citation>
    <scope>NUCLEOTIDE SEQUENCE [LARGE SCALE GENOMIC DNA]</scope>
    <source>
        <strain evidence="8">zrk29</strain>
    </source>
</reference>
<dbReference type="InterPro" id="IPR014790">
    <property type="entry name" value="MutL_C"/>
</dbReference>
<dbReference type="FunFam" id="3.30.565.10:FF:000003">
    <property type="entry name" value="DNA mismatch repair endonuclease MutL"/>
    <property type="match status" value="1"/>
</dbReference>
<dbReference type="SUPFAM" id="SSF54211">
    <property type="entry name" value="Ribosomal protein S5 domain 2-like"/>
    <property type="match status" value="1"/>
</dbReference>
<dbReference type="KEGG" id="tbk:HF295_02335"/>
<comment type="similarity">
    <text evidence="1 4">Belongs to the DNA mismatch repair MutL/HexB family.</text>
</comment>
<keyword evidence="7" id="KW-0540">Nuclease</keyword>
<dbReference type="SUPFAM" id="SSF55874">
    <property type="entry name" value="ATPase domain of HSP90 chaperone/DNA topoisomerase II/histidine kinase"/>
    <property type="match status" value="1"/>
</dbReference>
<keyword evidence="2 4" id="KW-0227">DNA damage</keyword>
<evidence type="ECO:0000256" key="2">
    <source>
        <dbReference type="ARBA" id="ARBA00022763"/>
    </source>
</evidence>
<dbReference type="Gene3D" id="3.30.1370.100">
    <property type="entry name" value="MutL, C-terminal domain, regulatory subdomain"/>
    <property type="match status" value="1"/>
</dbReference>
<evidence type="ECO:0000259" key="6">
    <source>
        <dbReference type="SMART" id="SM01340"/>
    </source>
</evidence>
<protein>
    <recommendedName>
        <fullName evidence="4">DNA mismatch repair protein MutL</fullName>
    </recommendedName>
</protein>
<gene>
    <name evidence="4 7" type="primary">mutL</name>
    <name evidence="7" type="ORF">HF295_02335</name>
</gene>
<dbReference type="HAMAP" id="MF_00149">
    <property type="entry name" value="DNA_mis_repair"/>
    <property type="match status" value="1"/>
</dbReference>
<dbReference type="SMART" id="SM01340">
    <property type="entry name" value="DNA_mis_repair"/>
    <property type="match status" value="1"/>
</dbReference>
<dbReference type="InterPro" id="IPR042120">
    <property type="entry name" value="MutL_C_dimsub"/>
</dbReference>
<dbReference type="AlphaFoldDB" id="A0A7L6N5A6"/>
<dbReference type="CDD" id="cd00782">
    <property type="entry name" value="MutL_Trans"/>
    <property type="match status" value="1"/>
</dbReference>
<dbReference type="InterPro" id="IPR037198">
    <property type="entry name" value="MutL_C_sf"/>
</dbReference>
<dbReference type="InterPro" id="IPR042121">
    <property type="entry name" value="MutL_C_regsub"/>
</dbReference>
<keyword evidence="8" id="KW-1185">Reference proteome</keyword>
<dbReference type="InterPro" id="IPR020667">
    <property type="entry name" value="DNA_mismatch_repair_MutL"/>
</dbReference>
<evidence type="ECO:0000256" key="4">
    <source>
        <dbReference type="HAMAP-Rule" id="MF_00149"/>
    </source>
</evidence>
<dbReference type="GO" id="GO:0005524">
    <property type="term" value="F:ATP binding"/>
    <property type="evidence" value="ECO:0007669"/>
    <property type="project" value="InterPro"/>
</dbReference>
<dbReference type="InterPro" id="IPR020568">
    <property type="entry name" value="Ribosomal_Su5_D2-typ_SF"/>
</dbReference>
<dbReference type="EMBL" id="CP051151">
    <property type="protein sequence ID" value="QLY39759.1"/>
    <property type="molecule type" value="Genomic_DNA"/>
</dbReference>
<sequence length="563" mass="64877">MGLIKKLDPIIANKIAAGEVIEKLANVIKELVENAIDAQAKKIDIELQDSGLKMMRVIDDGLGMDEDDLLAAFERHATSKISSVNDLFRIKSLGFRGEAIPSIASISKMTITSNLKDSAKAVVFDNGQFIEIKDASLNQGTMVEVEKIFYYTPARFKYLKSEQYELALIQALIYQFALSYPNISFRLSNNQKLLFSSNGQGSIKNLMAQIYGINVGSALLDFQGQTRDFKIYGKTTKPVINRSNRQYIHIIVNHRVIQDTEIVQAILESYDQLIPKQRYPITVLYIDVDPLLIDVNVHPRKQEVKFSEKQALIDLIRSSISEVVKDKPIFQEVKNEDIQTTIDFTQGLEIKEENQTFYENDTINIQEEKRKIIPDLSYIGQYSGTYLLFQNDQGLYMVDQHAAAERIRYERYAKEMQINNQMIQTTIFPIRMDFPADVLTKLKNHKDDIENIGIKFDINDDHLLVKEIPLWFPKNYEDIYMETIIDQFSEDKRTSKKELIDDLAILLACKHSLKANHYITKAEADHLIKDLRQCQKPYTCPHGRPIIVEIKHSQVEHWFNRVI</sequence>
<dbReference type="GO" id="GO:0016887">
    <property type="term" value="F:ATP hydrolysis activity"/>
    <property type="evidence" value="ECO:0007669"/>
    <property type="project" value="InterPro"/>
</dbReference>
<dbReference type="NCBIfam" id="TIGR00585">
    <property type="entry name" value="mutl"/>
    <property type="match status" value="1"/>
</dbReference>
<dbReference type="InterPro" id="IPR014721">
    <property type="entry name" value="Ribsml_uS5_D2-typ_fold_subgr"/>
</dbReference>
<dbReference type="RefSeq" id="WP_312032239.1">
    <property type="nucleotide sequence ID" value="NZ_CP051151.1"/>
</dbReference>
<dbReference type="Gene3D" id="3.30.565.10">
    <property type="entry name" value="Histidine kinase-like ATPase, C-terminal domain"/>
    <property type="match status" value="1"/>
</dbReference>
<dbReference type="GO" id="GO:0140664">
    <property type="term" value="F:ATP-dependent DNA damage sensor activity"/>
    <property type="evidence" value="ECO:0007669"/>
    <property type="project" value="InterPro"/>
</dbReference>
<comment type="function">
    <text evidence="4">This protein is involved in the repair of mismatches in DNA. It is required for dam-dependent methyl-directed DNA mismatch repair. May act as a 'molecular matchmaker', a protein that promotes the formation of a stable complex between two or more DNA-binding proteins in an ATP-dependent manner without itself being part of a final effector complex.</text>
</comment>
<evidence type="ECO:0000313" key="8">
    <source>
        <dbReference type="Proteomes" id="UP000512167"/>
    </source>
</evidence>
<proteinExistence type="inferred from homology"/>
<evidence type="ECO:0000313" key="7">
    <source>
        <dbReference type="EMBL" id="QLY39759.1"/>
    </source>
</evidence>
<dbReference type="InterPro" id="IPR038973">
    <property type="entry name" value="MutL/Mlh/Pms-like"/>
</dbReference>
<dbReference type="InterPro" id="IPR002099">
    <property type="entry name" value="MutL/Mlh/PMS"/>
</dbReference>
<dbReference type="PANTHER" id="PTHR10073">
    <property type="entry name" value="DNA MISMATCH REPAIR PROTEIN MLH, PMS, MUTL"/>
    <property type="match status" value="1"/>
</dbReference>
<dbReference type="GO" id="GO:0030983">
    <property type="term" value="F:mismatched DNA binding"/>
    <property type="evidence" value="ECO:0007669"/>
    <property type="project" value="InterPro"/>
</dbReference>
<keyword evidence="3 4" id="KW-0234">DNA repair</keyword>
<dbReference type="Gene3D" id="3.30.1540.20">
    <property type="entry name" value="MutL, C-terminal domain, dimerisation subdomain"/>
    <property type="match status" value="1"/>
</dbReference>
<dbReference type="SUPFAM" id="SSF118116">
    <property type="entry name" value="DNA mismatch repair protein MutL"/>
    <property type="match status" value="1"/>
</dbReference>
<keyword evidence="7" id="KW-0378">Hydrolase</keyword>
<dbReference type="SMART" id="SM00853">
    <property type="entry name" value="MutL_C"/>
    <property type="match status" value="1"/>
</dbReference>
<evidence type="ECO:0000259" key="5">
    <source>
        <dbReference type="SMART" id="SM00853"/>
    </source>
</evidence>
<dbReference type="CDD" id="cd16926">
    <property type="entry name" value="HATPase_MutL-MLH-PMS-like"/>
    <property type="match status" value="1"/>
</dbReference>
<keyword evidence="7" id="KW-0255">Endonuclease</keyword>
<dbReference type="PANTHER" id="PTHR10073:SF12">
    <property type="entry name" value="DNA MISMATCH REPAIR PROTEIN MLH1"/>
    <property type="match status" value="1"/>
</dbReference>